<evidence type="ECO:0000256" key="7">
    <source>
        <dbReference type="SAM" id="Phobius"/>
    </source>
</evidence>
<dbReference type="GO" id="GO:0003954">
    <property type="term" value="F:NADH dehydrogenase activity"/>
    <property type="evidence" value="ECO:0007669"/>
    <property type="project" value="TreeGrafter"/>
</dbReference>
<sequence>MGLIWVIATLVPLAAFVVQILFGSVLKRANAYIATGAIGFSFFLSTMGMLWYASFKPGVLSPPGHHAHHEEVVEGAGAAGHADHSHDGEAGEATDHGHEDAGHDSEADHGPVNPVAFEGSISWATLIRGEDTLSKVLRENPALGDLIGPEDLREEGPGVVSVGYRIDNITALMFFMVTLIATCIHVYSMGYMDHEPRYGRFFAYLSLFCFSMLALVVSNNFFQVFMCWELVGLCSYFLIGFYYEKKSASCAANKAFITNRIGDVGFIVGLMVLFSTFGTFSFSEIFTPEGMLNPELAAKADTFWLTVAGIGIFVGCVGKSAQFPLHVWLPDAMEGPTPVSALIHAATMVAAGVYLIARSFPLFTPEALLVITYIGGITLFVAATIAIVATDIKKALAYSTVSQLGYMVMVLGIGGWIAGLMHLITHAFFKALLFLCSGSVIHGTGTQEMPQMGGLYKKMPKTALTMLVGVLCISGFPLTSGFYSKDAIIAQVLAYGESNPEHTFILLLPGISAGITAFYMFRLWFMTFVGTPRDKHVHDHAHESGDLMTVPLVILACCAFLAAGVPWLGLPIPSLESFIGFGQPAAADSGQFAGLTARAHELHGVASVVASGCALLGTVLAVAIYWKGYLSPSEAQRQFPRVYDLLINKWYFDEIYRYLAVRPAMAFGRMVAWFDKNVIDGALDGSADLTVRGSNFEGRFDLGIVDGMVNWIGSTFFETGVSLKRVQTGWLRGYVVTIALGAVALVALGAFLYTP</sequence>
<dbReference type="InterPro" id="IPR001750">
    <property type="entry name" value="ND/Mrp_TM"/>
</dbReference>
<feature type="transmembrane region" description="Helical" evidence="7">
    <location>
        <begin position="462"/>
        <end position="483"/>
    </location>
</feature>
<dbReference type="PANTHER" id="PTHR42829">
    <property type="entry name" value="NADH-UBIQUINONE OXIDOREDUCTASE CHAIN 5"/>
    <property type="match status" value="1"/>
</dbReference>
<feature type="transmembrane region" description="Helical" evidence="7">
    <location>
        <begin position="605"/>
        <end position="626"/>
    </location>
</feature>
<dbReference type="GO" id="GO:0016020">
    <property type="term" value="C:membrane"/>
    <property type="evidence" value="ECO:0007669"/>
    <property type="project" value="UniProtKB-SubCell"/>
</dbReference>
<evidence type="ECO:0000256" key="6">
    <source>
        <dbReference type="SAM" id="MobiDB-lite"/>
    </source>
</evidence>
<evidence type="ECO:0000256" key="5">
    <source>
        <dbReference type="RuleBase" id="RU000320"/>
    </source>
</evidence>
<reference evidence="10 11" key="1">
    <citation type="submission" date="2019-02" db="EMBL/GenBank/DDBJ databases">
        <title>Deep-cultivation of Planctomycetes and their phenomic and genomic characterization uncovers novel biology.</title>
        <authorList>
            <person name="Wiegand S."/>
            <person name="Jogler M."/>
            <person name="Boedeker C."/>
            <person name="Pinto D."/>
            <person name="Vollmers J."/>
            <person name="Rivas-Marin E."/>
            <person name="Kohn T."/>
            <person name="Peeters S.H."/>
            <person name="Heuer A."/>
            <person name="Rast P."/>
            <person name="Oberbeckmann S."/>
            <person name="Bunk B."/>
            <person name="Jeske O."/>
            <person name="Meyerdierks A."/>
            <person name="Storesund J.E."/>
            <person name="Kallscheuer N."/>
            <person name="Luecker S."/>
            <person name="Lage O.M."/>
            <person name="Pohl T."/>
            <person name="Merkel B.J."/>
            <person name="Hornburger P."/>
            <person name="Mueller R.-W."/>
            <person name="Bruemmer F."/>
            <person name="Labrenz M."/>
            <person name="Spormann A.M."/>
            <person name="Op den Camp H."/>
            <person name="Overmann J."/>
            <person name="Amann R."/>
            <person name="Jetten M.S.M."/>
            <person name="Mascher T."/>
            <person name="Medema M.H."/>
            <person name="Devos D.P."/>
            <person name="Kaster A.-K."/>
            <person name="Ovreas L."/>
            <person name="Rohde M."/>
            <person name="Galperin M.Y."/>
            <person name="Jogler C."/>
        </authorList>
    </citation>
    <scope>NUCLEOTIDE SEQUENCE [LARGE SCALE GENOMIC DNA]</scope>
    <source>
        <strain evidence="10 11">Pan216</strain>
    </source>
</reference>
<comment type="subcellular location">
    <subcellularLocation>
        <location evidence="1">Endomembrane system</location>
        <topology evidence="1">Multi-pass membrane protein</topology>
    </subcellularLocation>
    <subcellularLocation>
        <location evidence="5">Membrane</location>
        <topology evidence="5">Multi-pass membrane protein</topology>
    </subcellularLocation>
</comment>
<dbReference type="EMBL" id="CP036279">
    <property type="protein sequence ID" value="QDU60741.1"/>
    <property type="molecule type" value="Genomic_DNA"/>
</dbReference>
<dbReference type="AlphaFoldDB" id="A0A518B190"/>
<dbReference type="InterPro" id="IPR018393">
    <property type="entry name" value="NADHpl_OxRdtase_5_subgr"/>
</dbReference>
<dbReference type="NCBIfam" id="NF005141">
    <property type="entry name" value="PRK06590.1"/>
    <property type="match status" value="1"/>
</dbReference>
<name>A0A518B190_9BACT</name>
<feature type="transmembrane region" description="Helical" evidence="7">
    <location>
        <begin position="339"/>
        <end position="357"/>
    </location>
</feature>
<evidence type="ECO:0000313" key="10">
    <source>
        <dbReference type="EMBL" id="QDU60741.1"/>
    </source>
</evidence>
<feature type="transmembrane region" description="Helical" evidence="7">
    <location>
        <begin position="503"/>
        <end position="525"/>
    </location>
</feature>
<dbReference type="Pfam" id="PF00361">
    <property type="entry name" value="Proton_antipo_M"/>
    <property type="match status" value="1"/>
</dbReference>
<evidence type="ECO:0000256" key="1">
    <source>
        <dbReference type="ARBA" id="ARBA00004127"/>
    </source>
</evidence>
<dbReference type="GO" id="GO:0008137">
    <property type="term" value="F:NADH dehydrogenase (ubiquinone) activity"/>
    <property type="evidence" value="ECO:0007669"/>
    <property type="project" value="InterPro"/>
</dbReference>
<feature type="transmembrane region" description="Helical" evidence="7">
    <location>
        <begin position="302"/>
        <end position="318"/>
    </location>
</feature>
<evidence type="ECO:0000256" key="3">
    <source>
        <dbReference type="ARBA" id="ARBA00022989"/>
    </source>
</evidence>
<keyword evidence="2 5" id="KW-0812">Transmembrane</keyword>
<feature type="transmembrane region" description="Helical" evidence="7">
    <location>
        <begin position="6"/>
        <end position="26"/>
    </location>
</feature>
<feature type="transmembrane region" description="Helical" evidence="7">
    <location>
        <begin position="223"/>
        <end position="243"/>
    </location>
</feature>
<evidence type="ECO:0000256" key="2">
    <source>
        <dbReference type="ARBA" id="ARBA00022692"/>
    </source>
</evidence>
<feature type="transmembrane region" description="Helical" evidence="7">
    <location>
        <begin position="546"/>
        <end position="568"/>
    </location>
</feature>
<accession>A0A518B190</accession>
<keyword evidence="4 7" id="KW-0472">Membrane</keyword>
<dbReference type="GO" id="GO:0015990">
    <property type="term" value="P:electron transport coupled proton transport"/>
    <property type="evidence" value="ECO:0007669"/>
    <property type="project" value="TreeGrafter"/>
</dbReference>
<feature type="domain" description="NADH-Ubiquinone oxidoreductase (complex I) chain 5 N-terminal" evidence="9">
    <location>
        <begin position="160"/>
        <end position="202"/>
    </location>
</feature>
<keyword evidence="11" id="KW-1185">Reference proteome</keyword>
<feature type="transmembrane region" description="Helical" evidence="7">
    <location>
        <begin position="169"/>
        <end position="189"/>
    </location>
</feature>
<protein>
    <submittedName>
        <fullName evidence="10">NADH-quinone oxidoreductase subunit L</fullName>
        <ecNumber evidence="10">1.6.5.11</ecNumber>
    </submittedName>
</protein>
<gene>
    <name evidence="10" type="primary">nuoL</name>
    <name evidence="10" type="ORF">Pan216_15910</name>
</gene>
<proteinExistence type="predicted"/>
<dbReference type="Gene3D" id="1.20.5.2700">
    <property type="match status" value="2"/>
</dbReference>
<dbReference type="KEGG" id="knv:Pan216_15910"/>
<dbReference type="NCBIfam" id="TIGR01974">
    <property type="entry name" value="NDH_I_L"/>
    <property type="match status" value="1"/>
</dbReference>
<feature type="transmembrane region" description="Helical" evidence="7">
    <location>
        <begin position="33"/>
        <end position="53"/>
    </location>
</feature>
<dbReference type="Pfam" id="PF00662">
    <property type="entry name" value="Proton_antipo_N"/>
    <property type="match status" value="1"/>
</dbReference>
<evidence type="ECO:0000259" key="9">
    <source>
        <dbReference type="Pfam" id="PF00662"/>
    </source>
</evidence>
<dbReference type="PANTHER" id="PTHR42829:SF2">
    <property type="entry name" value="NADH-UBIQUINONE OXIDOREDUCTASE CHAIN 5"/>
    <property type="match status" value="1"/>
</dbReference>
<evidence type="ECO:0000259" key="8">
    <source>
        <dbReference type="Pfam" id="PF00361"/>
    </source>
</evidence>
<dbReference type="GO" id="GO:0012505">
    <property type="term" value="C:endomembrane system"/>
    <property type="evidence" value="ECO:0007669"/>
    <property type="project" value="UniProtKB-SubCell"/>
</dbReference>
<dbReference type="Proteomes" id="UP000317093">
    <property type="component" value="Chromosome"/>
</dbReference>
<dbReference type="EC" id="1.6.5.11" evidence="10"/>
<feature type="compositionally biased region" description="Basic and acidic residues" evidence="6">
    <location>
        <begin position="81"/>
        <end position="109"/>
    </location>
</feature>
<feature type="transmembrane region" description="Helical" evidence="7">
    <location>
        <begin position="201"/>
        <end position="217"/>
    </location>
</feature>
<dbReference type="InterPro" id="IPR003945">
    <property type="entry name" value="NU5C-like"/>
</dbReference>
<feature type="domain" description="NADH:quinone oxidoreductase/Mrp antiporter transmembrane" evidence="8">
    <location>
        <begin position="218"/>
        <end position="496"/>
    </location>
</feature>
<feature type="transmembrane region" description="Helical" evidence="7">
    <location>
        <begin position="264"/>
        <end position="282"/>
    </location>
</feature>
<organism evidence="10 11">
    <name type="scientific">Kolteria novifilia</name>
    <dbReference type="NCBI Taxonomy" id="2527975"/>
    <lineage>
        <taxon>Bacteria</taxon>
        <taxon>Pseudomonadati</taxon>
        <taxon>Planctomycetota</taxon>
        <taxon>Planctomycetia</taxon>
        <taxon>Kolteriales</taxon>
        <taxon>Kolteriaceae</taxon>
        <taxon>Kolteria</taxon>
    </lineage>
</organism>
<evidence type="ECO:0000313" key="11">
    <source>
        <dbReference type="Proteomes" id="UP000317093"/>
    </source>
</evidence>
<keyword evidence="10" id="KW-0560">Oxidoreductase</keyword>
<dbReference type="PRINTS" id="PR01435">
    <property type="entry name" value="NPOXDRDTASE5"/>
</dbReference>
<evidence type="ECO:0000256" key="4">
    <source>
        <dbReference type="ARBA" id="ARBA00023136"/>
    </source>
</evidence>
<dbReference type="GO" id="GO:0042773">
    <property type="term" value="P:ATP synthesis coupled electron transport"/>
    <property type="evidence" value="ECO:0007669"/>
    <property type="project" value="InterPro"/>
</dbReference>
<dbReference type="RefSeq" id="WP_145257059.1">
    <property type="nucleotide sequence ID" value="NZ_CP036279.1"/>
</dbReference>
<feature type="transmembrane region" description="Helical" evidence="7">
    <location>
        <begin position="733"/>
        <end position="753"/>
    </location>
</feature>
<feature type="transmembrane region" description="Helical" evidence="7">
    <location>
        <begin position="423"/>
        <end position="441"/>
    </location>
</feature>
<keyword evidence="3 7" id="KW-1133">Transmembrane helix</keyword>
<feature type="region of interest" description="Disordered" evidence="6">
    <location>
        <begin position="76"/>
        <end position="109"/>
    </location>
</feature>
<feature type="transmembrane region" description="Helical" evidence="7">
    <location>
        <begin position="369"/>
        <end position="389"/>
    </location>
</feature>
<dbReference type="PRINTS" id="PR01434">
    <property type="entry name" value="NADHDHGNASE5"/>
</dbReference>
<feature type="transmembrane region" description="Helical" evidence="7">
    <location>
        <begin position="396"/>
        <end position="417"/>
    </location>
</feature>
<dbReference type="OrthoDB" id="9807568at2"/>
<dbReference type="InterPro" id="IPR001516">
    <property type="entry name" value="Proton_antipo_N"/>
</dbReference>